<reference evidence="2 3" key="1">
    <citation type="submission" date="2019-03" db="EMBL/GenBank/DDBJ databases">
        <title>Genomic Encyclopedia of Type Strains, Phase IV (KMG-IV): sequencing the most valuable type-strain genomes for metagenomic binning, comparative biology and taxonomic classification.</title>
        <authorList>
            <person name="Goeker M."/>
        </authorList>
    </citation>
    <scope>NUCLEOTIDE SEQUENCE [LARGE SCALE GENOMIC DNA]</scope>
    <source>
        <strain evidence="2 3">DSM 1837</strain>
    </source>
</reference>
<name>A0A4R2N7L9_9BURK</name>
<proteinExistence type="predicted"/>
<gene>
    <name evidence="2" type="ORF">EV674_11573</name>
</gene>
<dbReference type="EMBL" id="SLXH01000015">
    <property type="protein sequence ID" value="TCP16934.1"/>
    <property type="molecule type" value="Genomic_DNA"/>
</dbReference>
<dbReference type="RefSeq" id="WP_119014519.1">
    <property type="nucleotide sequence ID" value="NZ_QXNC01000039.1"/>
</dbReference>
<keyword evidence="1" id="KW-0732">Signal</keyword>
<evidence type="ECO:0000313" key="2">
    <source>
        <dbReference type="EMBL" id="TCP16934.1"/>
    </source>
</evidence>
<feature type="chain" id="PRO_5020351224" evidence="1">
    <location>
        <begin position="21"/>
        <end position="125"/>
    </location>
</feature>
<evidence type="ECO:0000256" key="1">
    <source>
        <dbReference type="SAM" id="SignalP"/>
    </source>
</evidence>
<accession>A0A4R2N7L9</accession>
<comment type="caution">
    <text evidence="2">The sequence shown here is derived from an EMBL/GenBank/DDBJ whole genome shotgun (WGS) entry which is preliminary data.</text>
</comment>
<keyword evidence="3" id="KW-1185">Reference proteome</keyword>
<evidence type="ECO:0000313" key="3">
    <source>
        <dbReference type="Proteomes" id="UP000295182"/>
    </source>
</evidence>
<dbReference type="OrthoDB" id="8795595at2"/>
<dbReference type="AlphaFoldDB" id="A0A4R2N7L9"/>
<protein>
    <submittedName>
        <fullName evidence="2">Uncharacterized protein</fullName>
    </submittedName>
</protein>
<feature type="signal peptide" evidence="1">
    <location>
        <begin position="1"/>
        <end position="20"/>
    </location>
</feature>
<dbReference type="Proteomes" id="UP000295182">
    <property type="component" value="Unassembled WGS sequence"/>
</dbReference>
<sequence length="125" mass="12937">MGRLTAGLALALLASLAANGAMGWACLGQRDGATQARADLGAMEQQRDSARQAASACSDATDDLRTLADQRAIEAQAARADAAAQARTHHQKADAILATPPAAPDDDCKSAQMRVADWLKGRAQP</sequence>
<organism evidence="2 3">
    <name type="scientific">Simplicispira metamorpha</name>
    <dbReference type="NCBI Taxonomy" id="80881"/>
    <lineage>
        <taxon>Bacteria</taxon>
        <taxon>Pseudomonadati</taxon>
        <taxon>Pseudomonadota</taxon>
        <taxon>Betaproteobacteria</taxon>
        <taxon>Burkholderiales</taxon>
        <taxon>Comamonadaceae</taxon>
        <taxon>Simplicispira</taxon>
    </lineage>
</organism>